<proteinExistence type="predicted"/>
<protein>
    <submittedName>
        <fullName evidence="1">Nucleoid-associated protein YgaU</fullName>
    </submittedName>
</protein>
<gene>
    <name evidence="1" type="ORF">BJ979_000766</name>
</gene>
<evidence type="ECO:0000313" key="2">
    <source>
        <dbReference type="Proteomes" id="UP000553888"/>
    </source>
</evidence>
<sequence length="138" mass="14122">MTARAAELEVAVARTREAIAAADARLRDAGVLDAGDRVSARVADEALFLITPDGVAPHGPEGFVLAQDDATVVPHTPGGEVDDVALADHARRYRADAALGALVQSGELRIAGADLDAAVDAAGSARELRDRAAAHPPT</sequence>
<reference evidence="1 2" key="1">
    <citation type="submission" date="2020-07" db="EMBL/GenBank/DDBJ databases">
        <title>Sequencing the genomes of 1000 actinobacteria strains.</title>
        <authorList>
            <person name="Klenk H.-P."/>
        </authorList>
    </citation>
    <scope>NUCLEOTIDE SEQUENCE [LARGE SCALE GENOMIC DNA]</scope>
    <source>
        <strain evidence="1 2">DSM 23141</strain>
    </source>
</reference>
<dbReference type="AlphaFoldDB" id="A0A852Y9V0"/>
<evidence type="ECO:0000313" key="1">
    <source>
        <dbReference type="EMBL" id="NYG98140.1"/>
    </source>
</evidence>
<dbReference type="RefSeq" id="WP_179565350.1">
    <property type="nucleotide sequence ID" value="NZ_JACBZY010000001.1"/>
</dbReference>
<name>A0A852Y9V0_9MICO</name>
<dbReference type="Proteomes" id="UP000553888">
    <property type="component" value="Unassembled WGS sequence"/>
</dbReference>
<dbReference type="EMBL" id="JACBZY010000001">
    <property type="protein sequence ID" value="NYG98140.1"/>
    <property type="molecule type" value="Genomic_DNA"/>
</dbReference>
<comment type="caution">
    <text evidence="1">The sequence shown here is derived from an EMBL/GenBank/DDBJ whole genome shotgun (WGS) entry which is preliminary data.</text>
</comment>
<accession>A0A852Y9V0</accession>
<keyword evidence="2" id="KW-1185">Reference proteome</keyword>
<organism evidence="1 2">
    <name type="scientific">Schumannella luteola</name>
    <dbReference type="NCBI Taxonomy" id="472059"/>
    <lineage>
        <taxon>Bacteria</taxon>
        <taxon>Bacillati</taxon>
        <taxon>Actinomycetota</taxon>
        <taxon>Actinomycetes</taxon>
        <taxon>Micrococcales</taxon>
        <taxon>Microbacteriaceae</taxon>
        <taxon>Schumannella</taxon>
    </lineage>
</organism>